<feature type="region of interest" description="Disordered" evidence="1">
    <location>
        <begin position="120"/>
        <end position="181"/>
    </location>
</feature>
<evidence type="ECO:0000256" key="2">
    <source>
        <dbReference type="SAM" id="Phobius"/>
    </source>
</evidence>
<evidence type="ECO:0000256" key="1">
    <source>
        <dbReference type="SAM" id="MobiDB-lite"/>
    </source>
</evidence>
<proteinExistence type="predicted"/>
<feature type="compositionally biased region" description="Polar residues" evidence="1">
    <location>
        <begin position="171"/>
        <end position="181"/>
    </location>
</feature>
<feature type="transmembrane region" description="Helical" evidence="2">
    <location>
        <begin position="21"/>
        <end position="42"/>
    </location>
</feature>
<keyword evidence="2" id="KW-0812">Transmembrane</keyword>
<evidence type="ECO:0000313" key="3">
    <source>
        <dbReference type="EMBL" id="KAF0042778.1"/>
    </source>
</evidence>
<dbReference type="Proteomes" id="UP000438429">
    <property type="component" value="Unassembled WGS sequence"/>
</dbReference>
<dbReference type="AlphaFoldDB" id="A0A6A4TEC7"/>
<dbReference type="EMBL" id="VEVO01000004">
    <property type="protein sequence ID" value="KAF0042778.1"/>
    <property type="molecule type" value="Genomic_DNA"/>
</dbReference>
<name>A0A6A4TEC7_SCOMX</name>
<gene>
    <name evidence="3" type="ORF">F2P81_004115</name>
</gene>
<organism evidence="3 4">
    <name type="scientific">Scophthalmus maximus</name>
    <name type="common">Turbot</name>
    <name type="synonym">Psetta maxima</name>
    <dbReference type="NCBI Taxonomy" id="52904"/>
    <lineage>
        <taxon>Eukaryota</taxon>
        <taxon>Metazoa</taxon>
        <taxon>Chordata</taxon>
        <taxon>Craniata</taxon>
        <taxon>Vertebrata</taxon>
        <taxon>Euteleostomi</taxon>
        <taxon>Actinopterygii</taxon>
        <taxon>Neopterygii</taxon>
        <taxon>Teleostei</taxon>
        <taxon>Neoteleostei</taxon>
        <taxon>Acanthomorphata</taxon>
        <taxon>Carangaria</taxon>
        <taxon>Pleuronectiformes</taxon>
        <taxon>Pleuronectoidei</taxon>
        <taxon>Scophthalmidae</taxon>
        <taxon>Scophthalmus</taxon>
    </lineage>
</organism>
<keyword evidence="2" id="KW-1133">Transmembrane helix</keyword>
<keyword evidence="2" id="KW-0472">Membrane</keyword>
<accession>A0A6A4TEC7</accession>
<evidence type="ECO:0000313" key="4">
    <source>
        <dbReference type="Proteomes" id="UP000438429"/>
    </source>
</evidence>
<comment type="caution">
    <text evidence="3">The sequence shown here is derived from an EMBL/GenBank/DDBJ whole genome shotgun (WGS) entry which is preliminary data.</text>
</comment>
<protein>
    <submittedName>
        <fullName evidence="3">Uncharacterized protein</fullName>
    </submittedName>
</protein>
<sequence>MTCSFFVDVETFKMYPRFNELTCPVIFTQAIDFLTLIIIWMADGGPVTNVLLQLHIPRDDDEGTRKMKICCRSFPPDDSQSLYKYNQGPWLDSEVRHNLTPQLFVLLVVLEIRRRSVDGRKETRGDGAGWEQGSKVTTPLERRASGVTAAAASFFSADPGEGEDAGGPEQPHTNVLANVTD</sequence>
<reference evidence="3 4" key="1">
    <citation type="submission" date="2019-06" db="EMBL/GenBank/DDBJ databases">
        <title>Draft genomes of female and male turbot (Scophthalmus maximus).</title>
        <authorList>
            <person name="Xu H."/>
            <person name="Xu X.-W."/>
            <person name="Shao C."/>
            <person name="Chen S."/>
        </authorList>
    </citation>
    <scope>NUCLEOTIDE SEQUENCE [LARGE SCALE GENOMIC DNA]</scope>
    <source>
        <strain evidence="3">Ysfricsl-2016a</strain>
        <tissue evidence="3">Blood</tissue>
    </source>
</reference>